<reference evidence="2" key="1">
    <citation type="submission" date="2022-11" db="UniProtKB">
        <authorList>
            <consortium name="WormBaseParasite"/>
        </authorList>
    </citation>
    <scope>IDENTIFICATION</scope>
</reference>
<sequence length="50" mass="5587">MVPKWSCGPSGDGKSEINEVEMGLCVYASFWCANSELGWIILYSIIIQNF</sequence>
<evidence type="ECO:0000313" key="2">
    <source>
        <dbReference type="WBParaSite" id="Minc3s00155g06285"/>
    </source>
</evidence>
<proteinExistence type="predicted"/>
<dbReference type="AlphaFoldDB" id="A0A914KXP2"/>
<name>A0A914KXP2_MELIC</name>
<dbReference type="WBParaSite" id="Minc3s00155g06285">
    <property type="protein sequence ID" value="Minc3s00155g06285"/>
    <property type="gene ID" value="Minc3s00155g06285"/>
</dbReference>
<keyword evidence="1" id="KW-1185">Reference proteome</keyword>
<organism evidence="1 2">
    <name type="scientific">Meloidogyne incognita</name>
    <name type="common">Southern root-knot nematode worm</name>
    <name type="synonym">Oxyuris incognita</name>
    <dbReference type="NCBI Taxonomy" id="6306"/>
    <lineage>
        <taxon>Eukaryota</taxon>
        <taxon>Metazoa</taxon>
        <taxon>Ecdysozoa</taxon>
        <taxon>Nematoda</taxon>
        <taxon>Chromadorea</taxon>
        <taxon>Rhabditida</taxon>
        <taxon>Tylenchina</taxon>
        <taxon>Tylenchomorpha</taxon>
        <taxon>Tylenchoidea</taxon>
        <taxon>Meloidogynidae</taxon>
        <taxon>Meloidogyninae</taxon>
        <taxon>Meloidogyne</taxon>
        <taxon>Meloidogyne incognita group</taxon>
    </lineage>
</organism>
<evidence type="ECO:0000313" key="1">
    <source>
        <dbReference type="Proteomes" id="UP000887563"/>
    </source>
</evidence>
<dbReference type="Proteomes" id="UP000887563">
    <property type="component" value="Unplaced"/>
</dbReference>
<accession>A0A914KXP2</accession>
<protein>
    <submittedName>
        <fullName evidence="2">Candidate secreted effector</fullName>
    </submittedName>
</protein>